<reference evidence="2" key="1">
    <citation type="journal article" date="2019" name="Sci. Rep.">
        <title>Draft genome of Tanacetum cinerariifolium, the natural source of mosquito coil.</title>
        <authorList>
            <person name="Yamashiro T."/>
            <person name="Shiraishi A."/>
            <person name="Satake H."/>
            <person name="Nakayama K."/>
        </authorList>
    </citation>
    <scope>NUCLEOTIDE SEQUENCE</scope>
</reference>
<name>A0A6L2LLT5_TANCI</name>
<accession>A0A6L2LLT5</accession>
<sequence length="1343" mass="153207">MDEALVPHAQRLRIGRRNFRLLSDIKSKESTLQLVYDVLRICPFFKAFLMDNKKHIVNFESFRDILHICHRVHGQTFAEPPFEEEILAFICFLGHSASIKTLTNVDINKLYQSWRYFAVIINKCLTGKSSGYDSLRLSQAQILNSNAYKEYYAIATGAAPPKPKASAKRTRSSSDTSITPPTAASPRLTNSAKGKQTAKASKAKSLSALSEVAMTEAQQLKLVTKRSMQQTHISQASGSGADEGTGSIPGVPNAPTDKSEEELSWNSIDDKEDEGDDGQEGNGDDDDKDDDGEEGDADDVDQEVVRDDDKDDEEEGRNDEHQFDEDESDDETKDEESFDPIPQTPENSEDEGNGAKDLGLNVGGEERHIEEEEEDELYRDVNINQGRGLQASLEVKDSHVTLTLVNLDGQQQSSSVSSQFVTSMLNPTLNVGMESIFETTSQLDVQTPTSVAPLPMSTPTMTPSTIATITTTSQAPILPTTRMNEVVKVAVQIQSDCLRDEAQRENDEFLKTVDENMKKIIKEQVKDQVKVQVSKILPRIKQAVNEKLEAEVLTRSSHSSKTSYAVAADLSEIELKKILIGKIEGNKSIQRFDEQRNIYKAFVEAYESDKIILDTYGDTVTFKRRRDDDADKDEEPSAGPDRGSKRRREGKEPESASAPMDTATMSAGSIQPWISKLAKQADTRSSFNKLMDTPLDFSNFIINRLKVDTLTPELLAVPTYELMKGSCKSLVELEYHLEEVFKATTDQLDWVNPEGQQYPHNLLKPLPLIPNNQGRRVIPFEHFINNDLEYLRGGTSNRKYTTYIMKTKAADYGHIKWIEDLVPRTMWIEEPIGYDKHTLWGVSYGGRKCHQFYGFAVNRKSARDVYSKRRIIVVTKIKIVEWNSYKHLDWITLTNLTVEERFAFNVSLQMFTRSIVIQRRVEDLQLGVESYQKKLNLTKPDSYRSDLKRKEACNAYYNPRGFIYQNKDKKNRLMRIDKLHKFSNGTFTDVRTALDDQAKNKEDYEELRAVCWRKAVRGRLQDATKDHMIYRMLLLSFKRQVLLKLEILSRRFFLNCDHMSILMDLQVTPTKPGRMTKPYSSHRFIANCFNAGNIKMEVKWSSILANRSDKGFFVRVDQERFVKRVPTSSHIVLLLQSWAMKLSKLFQLAYDVHKCRMIPQLVIILEGEMCTSAIHIYTFLEGVLIDFGATVLTSLKGLKCVSRLECFLTSGVSVWEGAEDFVRLQAKEIKLEYSRNIVTDSRVTPSWREIVSIIFSEAGVLHVNWISFGHCMSRREIKDMVKEVERLSCKYVAKETVRLLRRGQKSDLYKMTRLLMMVNESHLTVREKHTFVNNMNLRQQLIK</sequence>
<organism evidence="2">
    <name type="scientific">Tanacetum cinerariifolium</name>
    <name type="common">Dalmatian daisy</name>
    <name type="synonym">Chrysanthemum cinerariifolium</name>
    <dbReference type="NCBI Taxonomy" id="118510"/>
    <lineage>
        <taxon>Eukaryota</taxon>
        <taxon>Viridiplantae</taxon>
        <taxon>Streptophyta</taxon>
        <taxon>Embryophyta</taxon>
        <taxon>Tracheophyta</taxon>
        <taxon>Spermatophyta</taxon>
        <taxon>Magnoliopsida</taxon>
        <taxon>eudicotyledons</taxon>
        <taxon>Gunneridae</taxon>
        <taxon>Pentapetalae</taxon>
        <taxon>asterids</taxon>
        <taxon>campanulids</taxon>
        <taxon>Asterales</taxon>
        <taxon>Asteraceae</taxon>
        <taxon>Asteroideae</taxon>
        <taxon>Anthemideae</taxon>
        <taxon>Anthemidinae</taxon>
        <taxon>Tanacetum</taxon>
    </lineage>
</organism>
<feature type="compositionally biased region" description="Low complexity" evidence="1">
    <location>
        <begin position="191"/>
        <end position="208"/>
    </location>
</feature>
<feature type="region of interest" description="Disordered" evidence="1">
    <location>
        <begin position="627"/>
        <end position="664"/>
    </location>
</feature>
<proteinExistence type="predicted"/>
<evidence type="ECO:0000313" key="2">
    <source>
        <dbReference type="EMBL" id="GEU61135.1"/>
    </source>
</evidence>
<feature type="compositionally biased region" description="Acidic residues" evidence="1">
    <location>
        <begin position="309"/>
        <end position="338"/>
    </location>
</feature>
<gene>
    <name evidence="2" type="ORF">Tci_033113</name>
</gene>
<protein>
    <submittedName>
        <fullName evidence="2">Uncharacterized protein</fullName>
    </submittedName>
</protein>
<evidence type="ECO:0000256" key="1">
    <source>
        <dbReference type="SAM" id="MobiDB-lite"/>
    </source>
</evidence>
<feature type="compositionally biased region" description="Polar residues" evidence="1">
    <location>
        <begin position="226"/>
        <end position="238"/>
    </location>
</feature>
<feature type="compositionally biased region" description="Polar residues" evidence="1">
    <location>
        <begin position="173"/>
        <end position="190"/>
    </location>
</feature>
<dbReference type="EMBL" id="BKCJ010004454">
    <property type="protein sequence ID" value="GEU61135.1"/>
    <property type="molecule type" value="Genomic_DNA"/>
</dbReference>
<feature type="compositionally biased region" description="Acidic residues" evidence="1">
    <location>
        <begin position="270"/>
        <end position="302"/>
    </location>
</feature>
<comment type="caution">
    <text evidence="2">The sequence shown here is derived from an EMBL/GenBank/DDBJ whole genome shotgun (WGS) entry which is preliminary data.</text>
</comment>
<feature type="region of interest" description="Disordered" evidence="1">
    <location>
        <begin position="223"/>
        <end position="375"/>
    </location>
</feature>
<feature type="region of interest" description="Disordered" evidence="1">
    <location>
        <begin position="159"/>
        <end position="208"/>
    </location>
</feature>